<dbReference type="EMBL" id="JACKWZ010000791">
    <property type="protein sequence ID" value="KAF9405190.1"/>
    <property type="molecule type" value="Genomic_DNA"/>
</dbReference>
<proteinExistence type="predicted"/>
<sequence>MQTVESTELSEIISMIVKGGIRKYKFKNSKIRPFNQQPEGNKGAIFGFRSKEAMSVTRGIVLTSEEALWENEDCLTHWTPNIFRYGTYTDDRRLFVKGHKDENLQQINTFMIDIDVKVGQECSGQDIMDRSMDLGFIPTIILETPGGFQVYYVLENPWFISNANDYNSVRIARNVSSNLRRFFAEELPVDLGCNHFGIARIPRTDNVLQFNPEMTYDIQTLIDWSFEYSADNLIDLERPKLYLVPSKNKQSDAAWVDQLLNNKQITGEKGLLGRNSAIFTMALAYYSSGKSIEDCYNDMDQFNSNLSNGLKDKEVKRAVQSAYSGNYHKAEQEKIDLLIESWGTEKSSKTPFNKTEGTSGYRSHPSTWHKFKKDRSERKYSHKHEWQADLLAFLKDKSYTYKPYFVTTKREIAEELKIPSRSLDNVLKEMQKEGILFYSVKPGRGGGIRLATRNALVQTILNVKKEVQEAYVESILSVFPLAAKLVKQYFNKPKTVRKQYQQLQLSEWDTG</sequence>
<name>A0A835G410_SPOEX</name>
<dbReference type="AlphaFoldDB" id="A0A835G410"/>
<dbReference type="Pfam" id="PF08708">
    <property type="entry name" value="PriCT_1"/>
    <property type="match status" value="1"/>
</dbReference>
<feature type="domain" description="Primase C-terminal 1" evidence="1">
    <location>
        <begin position="264"/>
        <end position="327"/>
    </location>
</feature>
<comment type="caution">
    <text evidence="2">The sequence shown here is derived from an EMBL/GenBank/DDBJ whole genome shotgun (WGS) entry which is preliminary data.</text>
</comment>
<dbReference type="Proteomes" id="UP000648187">
    <property type="component" value="Unassembled WGS sequence"/>
</dbReference>
<dbReference type="InterPro" id="IPR014820">
    <property type="entry name" value="PriCT_1"/>
</dbReference>
<evidence type="ECO:0000313" key="2">
    <source>
        <dbReference type="EMBL" id="KAF9405190.1"/>
    </source>
</evidence>
<protein>
    <recommendedName>
        <fullName evidence="1">Primase C-terminal 1 domain-containing protein</fullName>
    </recommendedName>
</protein>
<organism evidence="2 3">
    <name type="scientific">Spodoptera exigua</name>
    <name type="common">Beet armyworm</name>
    <name type="synonym">Noctua fulgens</name>
    <dbReference type="NCBI Taxonomy" id="7107"/>
    <lineage>
        <taxon>Eukaryota</taxon>
        <taxon>Metazoa</taxon>
        <taxon>Ecdysozoa</taxon>
        <taxon>Arthropoda</taxon>
        <taxon>Hexapoda</taxon>
        <taxon>Insecta</taxon>
        <taxon>Pterygota</taxon>
        <taxon>Neoptera</taxon>
        <taxon>Endopterygota</taxon>
        <taxon>Lepidoptera</taxon>
        <taxon>Glossata</taxon>
        <taxon>Ditrysia</taxon>
        <taxon>Noctuoidea</taxon>
        <taxon>Noctuidae</taxon>
        <taxon>Amphipyrinae</taxon>
        <taxon>Spodoptera</taxon>
    </lineage>
</organism>
<evidence type="ECO:0000259" key="1">
    <source>
        <dbReference type="Pfam" id="PF08708"/>
    </source>
</evidence>
<gene>
    <name evidence="2" type="ORF">HW555_013968</name>
</gene>
<keyword evidence="3" id="KW-1185">Reference proteome</keyword>
<accession>A0A835G410</accession>
<reference evidence="2" key="1">
    <citation type="submission" date="2020-08" db="EMBL/GenBank/DDBJ databases">
        <title>Spodoptera exigua strain:BAW_Kor-Di-RS1 Genome sequencing and assembly.</title>
        <authorList>
            <person name="Kim J."/>
            <person name="Nam H.Y."/>
            <person name="Kwon M."/>
            <person name="Choi J.H."/>
            <person name="Cho S.R."/>
            <person name="Kim G.-H."/>
        </authorList>
    </citation>
    <scope>NUCLEOTIDE SEQUENCE</scope>
    <source>
        <strain evidence="2">BAW_Kor-Di-RS1</strain>
        <tissue evidence="2">Whole-body</tissue>
    </source>
</reference>
<evidence type="ECO:0000313" key="3">
    <source>
        <dbReference type="Proteomes" id="UP000648187"/>
    </source>
</evidence>